<gene>
    <name evidence="3" type="ORF">FEF26_06340</name>
</gene>
<reference evidence="3 4" key="1">
    <citation type="submission" date="2019-05" db="EMBL/GenBank/DDBJ databases">
        <title>Nesterenkonia sp. GY074 isolated from the Southern Atlantic Ocean.</title>
        <authorList>
            <person name="Zhang G."/>
        </authorList>
    </citation>
    <scope>NUCLEOTIDE SEQUENCE [LARGE SCALE GENOMIC DNA]</scope>
    <source>
        <strain evidence="3 4">GY074</strain>
    </source>
</reference>
<dbReference type="Gene3D" id="3.30.70.930">
    <property type="match status" value="1"/>
</dbReference>
<dbReference type="InterPro" id="IPR051614">
    <property type="entry name" value="UPF0045_domain"/>
</dbReference>
<dbReference type="PANTHER" id="PTHR33777:SF1">
    <property type="entry name" value="UPF0045 PROTEIN ECM15"/>
    <property type="match status" value="1"/>
</dbReference>
<dbReference type="EMBL" id="VAVZ01000013">
    <property type="protein sequence ID" value="TLP98116.1"/>
    <property type="molecule type" value="Genomic_DNA"/>
</dbReference>
<proteinExistence type="inferred from homology"/>
<dbReference type="PANTHER" id="PTHR33777">
    <property type="entry name" value="UPF0045 PROTEIN ECM15"/>
    <property type="match status" value="1"/>
</dbReference>
<evidence type="ECO:0000313" key="4">
    <source>
        <dbReference type="Proteomes" id="UP000310458"/>
    </source>
</evidence>
<dbReference type="InterPro" id="IPR029756">
    <property type="entry name" value="MTH1187/YkoF-like"/>
</dbReference>
<dbReference type="Pfam" id="PF01910">
    <property type="entry name" value="Thiamine_BP"/>
    <property type="match status" value="1"/>
</dbReference>
<dbReference type="AlphaFoldDB" id="A0A5R9BBT8"/>
<comment type="caution">
    <text evidence="3">The sequence shown here is derived from an EMBL/GenBank/DDBJ whole genome shotgun (WGS) entry which is preliminary data.</text>
</comment>
<comment type="similarity">
    <text evidence="1">Belongs to the UPF0045 family.</text>
</comment>
<name>A0A5R9BBT8_9MICC</name>
<dbReference type="OrthoDB" id="9793516at2"/>
<dbReference type="Proteomes" id="UP000310458">
    <property type="component" value="Unassembled WGS sequence"/>
</dbReference>
<dbReference type="InterPro" id="IPR002767">
    <property type="entry name" value="Thiamine_BP"/>
</dbReference>
<protein>
    <submittedName>
        <fullName evidence="3">Thiamine-binding protein</fullName>
    </submittedName>
</protein>
<evidence type="ECO:0000259" key="2">
    <source>
        <dbReference type="Pfam" id="PF01910"/>
    </source>
</evidence>
<organism evidence="3 4">
    <name type="scientific">Nesterenkonia salmonea</name>
    <dbReference type="NCBI Taxonomy" id="1804987"/>
    <lineage>
        <taxon>Bacteria</taxon>
        <taxon>Bacillati</taxon>
        <taxon>Actinomycetota</taxon>
        <taxon>Actinomycetes</taxon>
        <taxon>Micrococcales</taxon>
        <taxon>Micrococcaceae</taxon>
        <taxon>Nesterenkonia</taxon>
    </lineage>
</organism>
<evidence type="ECO:0000256" key="1">
    <source>
        <dbReference type="ARBA" id="ARBA00010272"/>
    </source>
</evidence>
<dbReference type="SUPFAM" id="SSF89957">
    <property type="entry name" value="MTH1187/YkoF-like"/>
    <property type="match status" value="1"/>
</dbReference>
<keyword evidence="4" id="KW-1185">Reference proteome</keyword>
<sequence length="103" mass="11116">MLVAFSVAPTTTEHDDASLTRAVSEAVKVVTESGLPYELNSMFTIVEGEWGEVFEVIKRATDTVVATSPRVSLVVKADIRPGHTDQLTEKVQRVEAQLGGAET</sequence>
<dbReference type="GO" id="GO:0005829">
    <property type="term" value="C:cytosol"/>
    <property type="evidence" value="ECO:0007669"/>
    <property type="project" value="TreeGrafter"/>
</dbReference>
<evidence type="ECO:0000313" key="3">
    <source>
        <dbReference type="EMBL" id="TLP98116.1"/>
    </source>
</evidence>
<accession>A0A5R9BBT8</accession>
<feature type="domain" description="Thiamine-binding protein" evidence="2">
    <location>
        <begin position="3"/>
        <end position="95"/>
    </location>
</feature>
<dbReference type="RefSeq" id="WP_138252695.1">
    <property type="nucleotide sequence ID" value="NZ_VAVZ01000013.1"/>
</dbReference>